<feature type="coiled-coil region" evidence="1">
    <location>
        <begin position="41"/>
        <end position="68"/>
    </location>
</feature>
<evidence type="ECO:0000313" key="2">
    <source>
        <dbReference type="EMBL" id="QDU64767.1"/>
    </source>
</evidence>
<sequence length="69" mass="7719">MSTTFRRTFAGLIGLSLCFGCGESVSQNQSRVVSDTSSEEFKAAMKRQEEIERKRAEAEAKALRGRNEM</sequence>
<dbReference type="Proteomes" id="UP000317093">
    <property type="component" value="Chromosome"/>
</dbReference>
<protein>
    <submittedName>
        <fullName evidence="2">Uncharacterized protein</fullName>
    </submittedName>
</protein>
<evidence type="ECO:0000256" key="1">
    <source>
        <dbReference type="SAM" id="Coils"/>
    </source>
</evidence>
<dbReference type="EMBL" id="CP036279">
    <property type="protein sequence ID" value="QDU64767.1"/>
    <property type="molecule type" value="Genomic_DNA"/>
</dbReference>
<keyword evidence="3" id="KW-1185">Reference proteome</keyword>
<organism evidence="2 3">
    <name type="scientific">Kolteria novifilia</name>
    <dbReference type="NCBI Taxonomy" id="2527975"/>
    <lineage>
        <taxon>Bacteria</taxon>
        <taxon>Pseudomonadati</taxon>
        <taxon>Planctomycetota</taxon>
        <taxon>Planctomycetia</taxon>
        <taxon>Kolteriales</taxon>
        <taxon>Kolteriaceae</taxon>
        <taxon>Kolteria</taxon>
    </lineage>
</organism>
<name>A0A518BCS4_9BACT</name>
<accession>A0A518BCS4</accession>
<gene>
    <name evidence="2" type="ORF">Pan216_56590</name>
</gene>
<dbReference type="RefSeq" id="WP_145263190.1">
    <property type="nucleotide sequence ID" value="NZ_CP036279.1"/>
</dbReference>
<dbReference type="KEGG" id="knv:Pan216_56590"/>
<evidence type="ECO:0000313" key="3">
    <source>
        <dbReference type="Proteomes" id="UP000317093"/>
    </source>
</evidence>
<keyword evidence="1" id="KW-0175">Coiled coil</keyword>
<reference evidence="2 3" key="1">
    <citation type="submission" date="2019-02" db="EMBL/GenBank/DDBJ databases">
        <title>Deep-cultivation of Planctomycetes and their phenomic and genomic characterization uncovers novel biology.</title>
        <authorList>
            <person name="Wiegand S."/>
            <person name="Jogler M."/>
            <person name="Boedeker C."/>
            <person name="Pinto D."/>
            <person name="Vollmers J."/>
            <person name="Rivas-Marin E."/>
            <person name="Kohn T."/>
            <person name="Peeters S.H."/>
            <person name="Heuer A."/>
            <person name="Rast P."/>
            <person name="Oberbeckmann S."/>
            <person name="Bunk B."/>
            <person name="Jeske O."/>
            <person name="Meyerdierks A."/>
            <person name="Storesund J.E."/>
            <person name="Kallscheuer N."/>
            <person name="Luecker S."/>
            <person name="Lage O.M."/>
            <person name="Pohl T."/>
            <person name="Merkel B.J."/>
            <person name="Hornburger P."/>
            <person name="Mueller R.-W."/>
            <person name="Bruemmer F."/>
            <person name="Labrenz M."/>
            <person name="Spormann A.M."/>
            <person name="Op den Camp H."/>
            <person name="Overmann J."/>
            <person name="Amann R."/>
            <person name="Jetten M.S.M."/>
            <person name="Mascher T."/>
            <person name="Medema M.H."/>
            <person name="Devos D.P."/>
            <person name="Kaster A.-K."/>
            <person name="Ovreas L."/>
            <person name="Rohde M."/>
            <person name="Galperin M.Y."/>
            <person name="Jogler C."/>
        </authorList>
    </citation>
    <scope>NUCLEOTIDE SEQUENCE [LARGE SCALE GENOMIC DNA]</scope>
    <source>
        <strain evidence="2 3">Pan216</strain>
    </source>
</reference>
<proteinExistence type="predicted"/>
<dbReference type="AlphaFoldDB" id="A0A518BCS4"/>